<dbReference type="PANTHER" id="PTHR19302:SF33">
    <property type="entry name" value="GAMMA-TUBULIN COMPLEX COMPONENT 5"/>
    <property type="match status" value="1"/>
</dbReference>
<protein>
    <recommendedName>
        <fullName evidence="11">Spindle pole body component</fullName>
    </recommendedName>
</protein>
<dbReference type="AlphaFoldDB" id="A0A8H5G668"/>
<dbReference type="PANTHER" id="PTHR19302">
    <property type="entry name" value="GAMMA TUBULIN COMPLEX PROTEIN"/>
    <property type="match status" value="1"/>
</dbReference>
<name>A0A8H5G668_9AGAR</name>
<comment type="similarity">
    <text evidence="2">Belongs to the TUBGCP family.</text>
</comment>
<keyword evidence="3" id="KW-0963">Cytoplasm</keyword>
<dbReference type="OrthoDB" id="66546at2759"/>
<accession>A0A8H5G668</accession>
<evidence type="ECO:0000259" key="8">
    <source>
        <dbReference type="Pfam" id="PF17681"/>
    </source>
</evidence>
<evidence type="ECO:0000256" key="5">
    <source>
        <dbReference type="ARBA" id="ARBA00023212"/>
    </source>
</evidence>
<feature type="region of interest" description="Disordered" evidence="6">
    <location>
        <begin position="1"/>
        <end position="75"/>
    </location>
</feature>
<feature type="compositionally biased region" description="Acidic residues" evidence="6">
    <location>
        <begin position="282"/>
        <end position="295"/>
    </location>
</feature>
<evidence type="ECO:0008006" key="11">
    <source>
        <dbReference type="Google" id="ProtNLM"/>
    </source>
</evidence>
<evidence type="ECO:0000313" key="10">
    <source>
        <dbReference type="Proteomes" id="UP000559256"/>
    </source>
</evidence>
<keyword evidence="10" id="KW-1185">Reference proteome</keyword>
<dbReference type="Proteomes" id="UP000559256">
    <property type="component" value="Unassembled WGS sequence"/>
</dbReference>
<comment type="caution">
    <text evidence="9">The sequence shown here is derived from an EMBL/GenBank/DDBJ whole genome shotgun (WGS) entry which is preliminary data.</text>
</comment>
<dbReference type="GO" id="GO:0051225">
    <property type="term" value="P:spindle assembly"/>
    <property type="evidence" value="ECO:0007669"/>
    <property type="project" value="TreeGrafter"/>
</dbReference>
<keyword evidence="5" id="KW-0206">Cytoskeleton</keyword>
<dbReference type="GO" id="GO:0051011">
    <property type="term" value="F:microtubule minus-end binding"/>
    <property type="evidence" value="ECO:0007669"/>
    <property type="project" value="TreeGrafter"/>
</dbReference>
<dbReference type="GO" id="GO:0005874">
    <property type="term" value="C:microtubule"/>
    <property type="evidence" value="ECO:0007669"/>
    <property type="project" value="UniProtKB-KW"/>
</dbReference>
<organism evidence="9 10">
    <name type="scientific">Tetrapyrgos nigripes</name>
    <dbReference type="NCBI Taxonomy" id="182062"/>
    <lineage>
        <taxon>Eukaryota</taxon>
        <taxon>Fungi</taxon>
        <taxon>Dikarya</taxon>
        <taxon>Basidiomycota</taxon>
        <taxon>Agaricomycotina</taxon>
        <taxon>Agaricomycetes</taxon>
        <taxon>Agaricomycetidae</taxon>
        <taxon>Agaricales</taxon>
        <taxon>Marasmiineae</taxon>
        <taxon>Marasmiaceae</taxon>
        <taxon>Tetrapyrgos</taxon>
    </lineage>
</organism>
<dbReference type="Gene3D" id="1.20.120.1900">
    <property type="entry name" value="Gamma-tubulin complex, C-terminal domain"/>
    <property type="match status" value="1"/>
</dbReference>
<dbReference type="InterPro" id="IPR042241">
    <property type="entry name" value="GCP_C_sf"/>
</dbReference>
<dbReference type="GO" id="GO:0000930">
    <property type="term" value="C:gamma-tubulin complex"/>
    <property type="evidence" value="ECO:0007669"/>
    <property type="project" value="TreeGrafter"/>
</dbReference>
<feature type="compositionally biased region" description="Polar residues" evidence="6">
    <location>
        <begin position="11"/>
        <end position="64"/>
    </location>
</feature>
<dbReference type="GO" id="GO:0007020">
    <property type="term" value="P:microtubule nucleation"/>
    <property type="evidence" value="ECO:0007669"/>
    <property type="project" value="InterPro"/>
</dbReference>
<feature type="domain" description="Gamma tubulin complex component C-terminal" evidence="7">
    <location>
        <begin position="818"/>
        <end position="1060"/>
    </location>
</feature>
<dbReference type="GO" id="GO:0051321">
    <property type="term" value="P:meiotic cell cycle"/>
    <property type="evidence" value="ECO:0007669"/>
    <property type="project" value="TreeGrafter"/>
</dbReference>
<evidence type="ECO:0000259" key="7">
    <source>
        <dbReference type="Pfam" id="PF04130"/>
    </source>
</evidence>
<dbReference type="InterPro" id="IPR007259">
    <property type="entry name" value="GCP"/>
</dbReference>
<feature type="region of interest" description="Disordered" evidence="6">
    <location>
        <begin position="246"/>
        <end position="320"/>
    </location>
</feature>
<reference evidence="9 10" key="1">
    <citation type="journal article" date="2020" name="ISME J.">
        <title>Uncovering the hidden diversity of litter-decomposition mechanisms in mushroom-forming fungi.</title>
        <authorList>
            <person name="Floudas D."/>
            <person name="Bentzer J."/>
            <person name="Ahren D."/>
            <person name="Johansson T."/>
            <person name="Persson P."/>
            <person name="Tunlid A."/>
        </authorList>
    </citation>
    <scope>NUCLEOTIDE SEQUENCE [LARGE SCALE GENOMIC DNA]</scope>
    <source>
        <strain evidence="9 10">CBS 291.85</strain>
    </source>
</reference>
<dbReference type="GO" id="GO:0005816">
    <property type="term" value="C:spindle pole body"/>
    <property type="evidence" value="ECO:0007669"/>
    <property type="project" value="UniProtKB-ARBA"/>
</dbReference>
<dbReference type="EMBL" id="JAACJM010000047">
    <property type="protein sequence ID" value="KAF5359068.1"/>
    <property type="molecule type" value="Genomic_DNA"/>
</dbReference>
<dbReference type="Pfam" id="PF17681">
    <property type="entry name" value="GCP_N_terminal"/>
    <property type="match status" value="1"/>
</dbReference>
<evidence type="ECO:0000256" key="3">
    <source>
        <dbReference type="ARBA" id="ARBA00022490"/>
    </source>
</evidence>
<evidence type="ECO:0000256" key="1">
    <source>
        <dbReference type="ARBA" id="ARBA00004245"/>
    </source>
</evidence>
<gene>
    <name evidence="9" type="ORF">D9758_004888</name>
</gene>
<dbReference type="GO" id="GO:0000278">
    <property type="term" value="P:mitotic cell cycle"/>
    <property type="evidence" value="ECO:0007669"/>
    <property type="project" value="TreeGrafter"/>
</dbReference>
<dbReference type="GO" id="GO:0031122">
    <property type="term" value="P:cytoplasmic microtubule organization"/>
    <property type="evidence" value="ECO:0007669"/>
    <property type="project" value="TreeGrafter"/>
</dbReference>
<proteinExistence type="inferred from homology"/>
<sequence length="1189" mass="132617">MTRRVLEMIPSASSLSNNARPQSRGSQRPVSSLSYLQPGSTQSVSSLARPGSSASTFRPLSQLSHRPKSRQQRLTSAKLLPLCQRLVRNLIDASVTGEADEEDDDVRESVYNHGVEHALKTLGVEGSMKAAVTLDMEVVEKMVRGHAEKARIKSSDTLATALEENFNKLKNAPEREYDLDSEIKKSLLPNHVQFLLALSSSPDPSTLTYASLYLDELRNPRPPPESDALTWKKILEEDPYEGEHWIGVPGGLPLPGKKRHQGGEHDYGDLDLDSSPSLSPLDSDDLDLDDTESDVESGPVPEETQAPTGTGAEKFSVEGDWRPLHTTHAYRKEVESLKKRQYWREDWRMDPDITVQGRGTFNIGDASTLGPTVQRVLPQDEPSNIAASTDTSLPFELVVSAERYIYEQDAVREILMALQGRNNIMLQLKAGQFVTTRNTPRLLHLSLASQSSILDGLGKSCTIIQKLRNFTAFIMQESAISTKASTSSARYRTAGRMTHTLEAFADAIDMELRDLYSWCAQREEVWLRALGGSQDNPDAGDFSDSGLVVSLLGTASTFQDRFEDSFPVLLDVVHQVVLESESGHWSIPVRPPSVTTASLLDTLFFTFQQRLERGDNVTADAIMRVFVRSAEPIWGMLGKWLGKGFDLNGERLEDEFFIEANGIGVDMGVLGLLDPDFWADGYGLRDDDAGSSDPADVDEQSRSKGVPSFLQHVAIPVLQSGKAVGLLRALDKDVGHLSEMHIFRNWHWDSFQSLVAGSGNDIPEPHRATEGQRNTGELFSVSLDRLERLIYEKVEPYSLAAGGLLADVVVEECNFWPHLHAIENLYLMRKGDVISDFADVLFAKMDTRQNWSDFHFLNTAFNDVVESSINAKPWIQLSLVRLFYRGDRLKEQSIARTVKAIDGLFLEYAVPFPLTYIFTRQNLQVYDEIFGFLLQIRRAKNVLEKILVRGEDRKSGRGAGLKAFYAMRSRLSWFINTLLNFLTTYIIHIQLSKFHDDLKDTNALSFDQMIELHNDHLGKIQGRCLLQTKTSSLQRAILSILDMALSFSDAFVMFAGDTSMTHDISSRSLVLSKRHQSRRHRRRKRNVVGFAQSINWDDDSSDSDEQEVDLEGNSIYKQGASSFFSSVGGGTSFESEGLGPFDRISKMSAELDGLVKFVRKGVETLAGGTGEAASAFGVLAFLLEDWDLF</sequence>
<keyword evidence="4" id="KW-0493">Microtubule</keyword>
<dbReference type="GO" id="GO:0000922">
    <property type="term" value="C:spindle pole"/>
    <property type="evidence" value="ECO:0007669"/>
    <property type="project" value="InterPro"/>
</dbReference>
<dbReference type="Pfam" id="PF04130">
    <property type="entry name" value="GCP_C_terminal"/>
    <property type="match status" value="1"/>
</dbReference>
<dbReference type="InterPro" id="IPR041470">
    <property type="entry name" value="GCP_N"/>
</dbReference>
<dbReference type="GO" id="GO:0043015">
    <property type="term" value="F:gamma-tubulin binding"/>
    <property type="evidence" value="ECO:0007669"/>
    <property type="project" value="InterPro"/>
</dbReference>
<feature type="domain" description="Gamma tubulin complex component protein N-terminal" evidence="8">
    <location>
        <begin position="411"/>
        <end position="736"/>
    </location>
</feature>
<dbReference type="InterPro" id="IPR040457">
    <property type="entry name" value="GCP_C"/>
</dbReference>
<evidence type="ECO:0000256" key="4">
    <source>
        <dbReference type="ARBA" id="ARBA00022701"/>
    </source>
</evidence>
<comment type="subcellular location">
    <subcellularLocation>
        <location evidence="1">Cytoplasm</location>
        <location evidence="1">Cytoskeleton</location>
    </subcellularLocation>
</comment>
<evidence type="ECO:0000313" key="9">
    <source>
        <dbReference type="EMBL" id="KAF5359068.1"/>
    </source>
</evidence>
<evidence type="ECO:0000256" key="6">
    <source>
        <dbReference type="SAM" id="MobiDB-lite"/>
    </source>
</evidence>
<evidence type="ECO:0000256" key="2">
    <source>
        <dbReference type="ARBA" id="ARBA00010337"/>
    </source>
</evidence>